<evidence type="ECO:0000256" key="1">
    <source>
        <dbReference type="ARBA" id="ARBA00004141"/>
    </source>
</evidence>
<organism evidence="7 8">
    <name type="scientific">Cryptococcus neoformans (strain H99 / ATCC 208821 / CBS 10515 / FGSC 9487)</name>
    <name type="common">Cryptococcus neoformans var. grubii serotype A</name>
    <dbReference type="NCBI Taxonomy" id="235443"/>
    <lineage>
        <taxon>Eukaryota</taxon>
        <taxon>Fungi</taxon>
        <taxon>Dikarya</taxon>
        <taxon>Basidiomycota</taxon>
        <taxon>Agaricomycotina</taxon>
        <taxon>Tremellomycetes</taxon>
        <taxon>Tremellales</taxon>
        <taxon>Cryptococcaceae</taxon>
        <taxon>Cryptococcus</taxon>
        <taxon>Cryptococcus neoformans species complex</taxon>
    </lineage>
</organism>
<dbReference type="VEuPathDB" id="FungiDB:CNAG_05903"/>
<feature type="transmembrane region" description="Helical" evidence="6">
    <location>
        <begin position="20"/>
        <end position="41"/>
    </location>
</feature>
<dbReference type="KEGG" id="cng:CNAG_05903"/>
<evidence type="ECO:0000256" key="2">
    <source>
        <dbReference type="ARBA" id="ARBA00022692"/>
    </source>
</evidence>
<dbReference type="SMART" id="SM00679">
    <property type="entry name" value="CTNS"/>
    <property type="match status" value="2"/>
</dbReference>
<feature type="transmembrane region" description="Helical" evidence="6">
    <location>
        <begin position="166"/>
        <end position="192"/>
    </location>
</feature>
<keyword evidence="4 6" id="KW-0472">Membrane</keyword>
<comment type="subcellular location">
    <subcellularLocation>
        <location evidence="1">Membrane</location>
        <topology evidence="1">Multi-pass membrane protein</topology>
    </subcellularLocation>
</comment>
<name>J9VPN5_CRYN9</name>
<proteinExistence type="predicted"/>
<feature type="transmembrane region" description="Helical" evidence="6">
    <location>
        <begin position="94"/>
        <end position="115"/>
    </location>
</feature>
<keyword evidence="8" id="KW-1185">Reference proteome</keyword>
<dbReference type="PANTHER" id="PTHR16201">
    <property type="entry name" value="SEVEN TRANSMEMBRANE PROTEIN 1-RELATED"/>
    <property type="match status" value="1"/>
</dbReference>
<reference evidence="7 8" key="1">
    <citation type="journal article" date="2014" name="PLoS Genet.">
        <title>Analysis of the genome and transcriptome of Cryptococcus neoformans var. grubii reveals complex RNA expression and microevolution leading to virulence attenuation.</title>
        <authorList>
            <person name="Janbon G."/>
            <person name="Ormerod K.L."/>
            <person name="Paulet D."/>
            <person name="Byrnes E.J.III."/>
            <person name="Yadav V."/>
            <person name="Chatterjee G."/>
            <person name="Mullapudi N."/>
            <person name="Hon C.C."/>
            <person name="Billmyre R.B."/>
            <person name="Brunel F."/>
            <person name="Bahn Y.S."/>
            <person name="Chen W."/>
            <person name="Chen Y."/>
            <person name="Chow E.W."/>
            <person name="Coppee J.Y."/>
            <person name="Floyd-Averette A."/>
            <person name="Gaillardin C."/>
            <person name="Gerik K.J."/>
            <person name="Goldberg J."/>
            <person name="Gonzalez-Hilarion S."/>
            <person name="Gujja S."/>
            <person name="Hamlin J.L."/>
            <person name="Hsueh Y.P."/>
            <person name="Ianiri G."/>
            <person name="Jones S."/>
            <person name="Kodira C.D."/>
            <person name="Kozubowski L."/>
            <person name="Lam W."/>
            <person name="Marra M."/>
            <person name="Mesner L.D."/>
            <person name="Mieczkowski P.A."/>
            <person name="Moyrand F."/>
            <person name="Nielsen K."/>
            <person name="Proux C."/>
            <person name="Rossignol T."/>
            <person name="Schein J.E."/>
            <person name="Sun S."/>
            <person name="Wollschlaeger C."/>
            <person name="Wood I.A."/>
            <person name="Zeng Q."/>
            <person name="Neuveglise C."/>
            <person name="Newlon C.S."/>
            <person name="Perfect J.R."/>
            <person name="Lodge J.K."/>
            <person name="Idnurm A."/>
            <person name="Stajich J.E."/>
            <person name="Kronstad J.W."/>
            <person name="Sanyal K."/>
            <person name="Heitman J."/>
            <person name="Fraser J.A."/>
            <person name="Cuomo C.A."/>
            <person name="Dietrich F.S."/>
        </authorList>
    </citation>
    <scope>NUCLEOTIDE SEQUENCE [LARGE SCALE GENOMIC DNA]</scope>
    <source>
        <strain evidence="8">H99 / ATCC 208821 / CBS 10515 / FGSC 9487</strain>
    </source>
</reference>
<dbReference type="EMBL" id="CP003826">
    <property type="protein sequence ID" value="AFR96223.2"/>
    <property type="molecule type" value="Genomic_DNA"/>
</dbReference>
<dbReference type="PANTHER" id="PTHR16201:SF11">
    <property type="entry name" value="PQ-LOOP REPEAT-CONTAINING PROTEIN"/>
    <property type="match status" value="1"/>
</dbReference>
<feature type="transmembrane region" description="Helical" evidence="6">
    <location>
        <begin position="234"/>
        <end position="258"/>
    </location>
</feature>
<dbReference type="InterPro" id="IPR006603">
    <property type="entry name" value="PQ-loop_rpt"/>
</dbReference>
<feature type="transmembrane region" description="Helical" evidence="6">
    <location>
        <begin position="204"/>
        <end position="222"/>
    </location>
</feature>
<feature type="region of interest" description="Disordered" evidence="5">
    <location>
        <begin position="131"/>
        <end position="156"/>
    </location>
</feature>
<keyword evidence="2 6" id="KW-0812">Transmembrane</keyword>
<evidence type="ECO:0000256" key="3">
    <source>
        <dbReference type="ARBA" id="ARBA00022989"/>
    </source>
</evidence>
<evidence type="ECO:0000313" key="7">
    <source>
        <dbReference type="EMBL" id="AFR96223.2"/>
    </source>
</evidence>
<evidence type="ECO:0000313" key="8">
    <source>
        <dbReference type="Proteomes" id="UP000010091"/>
    </source>
</evidence>
<dbReference type="HOGENOM" id="CLU_033734_2_1_1"/>
<evidence type="ECO:0000256" key="6">
    <source>
        <dbReference type="SAM" id="Phobius"/>
    </source>
</evidence>
<feature type="transmembrane region" description="Helical" evidence="6">
    <location>
        <begin position="264"/>
        <end position="287"/>
    </location>
</feature>
<dbReference type="OrthoDB" id="19344at2759"/>
<protein>
    <recommendedName>
        <fullName evidence="9">PQ loop repeat protein</fullName>
    </recommendedName>
</protein>
<evidence type="ECO:0008006" key="9">
    <source>
        <dbReference type="Google" id="ProtNLM"/>
    </source>
</evidence>
<dbReference type="Gene3D" id="1.20.1280.290">
    <property type="match status" value="2"/>
</dbReference>
<dbReference type="GO" id="GO:0016020">
    <property type="term" value="C:membrane"/>
    <property type="evidence" value="ECO:0007669"/>
    <property type="project" value="UniProtKB-SubCell"/>
</dbReference>
<dbReference type="InterPro" id="IPR051415">
    <property type="entry name" value="LAAT-1"/>
</dbReference>
<dbReference type="Pfam" id="PF04193">
    <property type="entry name" value="PQ-loop"/>
    <property type="match status" value="2"/>
</dbReference>
<feature type="transmembrane region" description="Helical" evidence="6">
    <location>
        <begin position="53"/>
        <end position="74"/>
    </location>
</feature>
<keyword evidence="3 6" id="KW-1133">Transmembrane helix</keyword>
<dbReference type="AlphaFoldDB" id="J9VPN5"/>
<accession>J9VPN5</accession>
<dbReference type="Proteomes" id="UP000010091">
    <property type="component" value="Chromosome 7"/>
</dbReference>
<dbReference type="GeneID" id="23889187"/>
<evidence type="ECO:0000256" key="4">
    <source>
        <dbReference type="ARBA" id="ARBA00023136"/>
    </source>
</evidence>
<evidence type="ECO:0000256" key="5">
    <source>
        <dbReference type="SAM" id="MobiDB-lite"/>
    </source>
</evidence>
<sequence>MIKPPPEASQCQSNHDVPTLLLSLLLCTGLIISYLPQHIRIISAKSSEGFSPWYLLLGATSSASGMLNILIMQWPLFRCCRILSAGSCFESLLGFLQVTLQWLLFTIILVLYLIYFPKHLKYQRVIPVSSSDSSLAEPNYGAVQDQEDREEEPNKAKVTTTPEWRLAVTLGIVVALHLGLLLLISLALLVYLPPTVPPHPLLRLLATFLGLSATILAVLQYAPQIHKTYKARLVGALSLGTMAIQVPGSVLFVLSLVFRPGTNWTSWLAYAVTGAMQGALLVICLLWKRRQKALGIDDFGKPLVDTARE</sequence>
<gene>
    <name evidence="7" type="ORF">CNAG_05903</name>
</gene>
<dbReference type="RefSeq" id="XP_012050409.1">
    <property type="nucleotide sequence ID" value="XM_012195019.1"/>
</dbReference>